<dbReference type="InterPro" id="IPR027417">
    <property type="entry name" value="P-loop_NTPase"/>
</dbReference>
<keyword evidence="2" id="KW-0472">Membrane</keyword>
<keyword evidence="4" id="KW-0132">Cell division</keyword>
<dbReference type="AlphaFoldDB" id="A0A4Q7IS33"/>
<dbReference type="RefSeq" id="WP_130254164.1">
    <property type="nucleotide sequence ID" value="NZ_PPSX01000011.1"/>
</dbReference>
<proteinExistence type="predicted"/>
<keyword evidence="2" id="KW-0812">Transmembrane</keyword>
<dbReference type="GO" id="GO:0042834">
    <property type="term" value="F:peptidoglycan binding"/>
    <property type="evidence" value="ECO:0007669"/>
    <property type="project" value="InterPro"/>
</dbReference>
<organism evidence="4 5">
    <name type="scientific">Pseudoalteromonas phenolica</name>
    <dbReference type="NCBI Taxonomy" id="161398"/>
    <lineage>
        <taxon>Bacteria</taxon>
        <taxon>Pseudomonadati</taxon>
        <taxon>Pseudomonadota</taxon>
        <taxon>Gammaproteobacteria</taxon>
        <taxon>Alteromonadales</taxon>
        <taxon>Pseudoalteromonadaceae</taxon>
        <taxon>Pseudoalteromonas</taxon>
    </lineage>
</organism>
<name>A0A4Q7IS33_9GAMM</name>
<sequence>MQSQILPSRAALVDRIAMQFEYGQNLIALVGPSGLGKSYLAETLITEKYPEFNKAYIQVTAQIKDTELMTQLLQNSFRAPLVDQTQTLSENFFQLYQTQPCGPCFWVLDGARHLSDEIIEQLRILSAKSPVELFILVTAQAPRMLPSALDIHLERLSLSESKQLMAMFFKDLPMEEDPIFQSFLQESHGNPALLLEWQASQQSQLRAPQSKKSYRWHLTALTVLLALLLVAFMYQKQIQFYFSEQVDRAEPLGTVLSAEQVLKAENVETQATKVLGQKNVTVVKPSVEANEKKGELPRETLVEAPKDSTSGTVFAVLTALESSLPAKDVQITSLQSGSQSVTLEEVDLVEETNISANRNLDKQTVEAPEATELPSKSELIEQSAETKNQELDLSPTEWLLTQQDSVWAIQLLAVKDKAIANSFVLANELKDVYIYETLRSNVPWWVVIQAPFANIDDARSARQKLPDSVLAGQPFLKKFERIKQEIQLVTR</sequence>
<feature type="transmembrane region" description="Helical" evidence="2">
    <location>
        <begin position="216"/>
        <end position="234"/>
    </location>
</feature>
<accession>A0A4Q7IS33</accession>
<dbReference type="Proteomes" id="UP000291338">
    <property type="component" value="Unassembled WGS sequence"/>
</dbReference>
<evidence type="ECO:0000256" key="2">
    <source>
        <dbReference type="SAM" id="Phobius"/>
    </source>
</evidence>
<dbReference type="Pfam" id="PF05036">
    <property type="entry name" value="SPOR"/>
    <property type="match status" value="1"/>
</dbReference>
<dbReference type="Pfam" id="PF13401">
    <property type="entry name" value="AAA_22"/>
    <property type="match status" value="1"/>
</dbReference>
<dbReference type="GO" id="GO:0016887">
    <property type="term" value="F:ATP hydrolysis activity"/>
    <property type="evidence" value="ECO:0007669"/>
    <property type="project" value="InterPro"/>
</dbReference>
<dbReference type="SUPFAM" id="SSF52540">
    <property type="entry name" value="P-loop containing nucleoside triphosphate hydrolases"/>
    <property type="match status" value="1"/>
</dbReference>
<protein>
    <submittedName>
        <fullName evidence="4">Cell division protein DamX</fullName>
    </submittedName>
</protein>
<feature type="domain" description="SPOR" evidence="3">
    <location>
        <begin position="401"/>
        <end position="479"/>
    </location>
</feature>
<comment type="caution">
    <text evidence="4">The sequence shown here is derived from an EMBL/GenBank/DDBJ whole genome shotgun (WGS) entry which is preliminary data.</text>
</comment>
<evidence type="ECO:0000313" key="4">
    <source>
        <dbReference type="EMBL" id="RZQ54635.1"/>
    </source>
</evidence>
<keyword evidence="4" id="KW-0131">Cell cycle</keyword>
<feature type="region of interest" description="Disordered" evidence="1">
    <location>
        <begin position="367"/>
        <end position="387"/>
    </location>
</feature>
<dbReference type="InterPro" id="IPR049945">
    <property type="entry name" value="AAA_22"/>
</dbReference>
<evidence type="ECO:0000313" key="5">
    <source>
        <dbReference type="Proteomes" id="UP000291338"/>
    </source>
</evidence>
<dbReference type="InterPro" id="IPR036680">
    <property type="entry name" value="SPOR-like_sf"/>
</dbReference>
<gene>
    <name evidence="4" type="ORF">C1E23_03120</name>
</gene>
<dbReference type="InterPro" id="IPR007730">
    <property type="entry name" value="SPOR-like_dom"/>
</dbReference>
<keyword evidence="2" id="KW-1133">Transmembrane helix</keyword>
<dbReference type="EMBL" id="PPSX01000011">
    <property type="protein sequence ID" value="RZQ54635.1"/>
    <property type="molecule type" value="Genomic_DNA"/>
</dbReference>
<dbReference type="Gene3D" id="3.30.70.1070">
    <property type="entry name" value="Sporulation related repeat"/>
    <property type="match status" value="1"/>
</dbReference>
<evidence type="ECO:0000256" key="1">
    <source>
        <dbReference type="SAM" id="MobiDB-lite"/>
    </source>
</evidence>
<dbReference type="GO" id="GO:0051301">
    <property type="term" value="P:cell division"/>
    <property type="evidence" value="ECO:0007669"/>
    <property type="project" value="UniProtKB-KW"/>
</dbReference>
<evidence type="ECO:0000259" key="3">
    <source>
        <dbReference type="PROSITE" id="PS51724"/>
    </source>
</evidence>
<dbReference type="Gene3D" id="3.40.50.300">
    <property type="entry name" value="P-loop containing nucleotide triphosphate hydrolases"/>
    <property type="match status" value="1"/>
</dbReference>
<dbReference type="PROSITE" id="PS51724">
    <property type="entry name" value="SPOR"/>
    <property type="match status" value="1"/>
</dbReference>
<reference evidence="4 5" key="1">
    <citation type="submission" date="2018-01" db="EMBL/GenBank/DDBJ databases">
        <title>Co-occurrence of chitin degradation, pigmentation and bioactivity in marine Pseudoalteromonas.</title>
        <authorList>
            <person name="Paulsen S."/>
            <person name="Gram L."/>
            <person name="Machado H."/>
        </authorList>
    </citation>
    <scope>NUCLEOTIDE SEQUENCE [LARGE SCALE GENOMIC DNA]</scope>
    <source>
        <strain evidence="4 5">S3898</strain>
    </source>
</reference>